<reference evidence="4 5" key="1">
    <citation type="submission" date="2017-11" db="EMBL/GenBank/DDBJ databases">
        <title>Draft genome sequence of environmental isolate Aeromonas lusitania sp. nov. MDC 2473.</title>
        <authorList>
            <person name="Colston S.M."/>
            <person name="Navarro A."/>
            <person name="Martinez-Murcia A.J."/>
            <person name="Graf J."/>
        </authorList>
    </citation>
    <scope>NUCLEOTIDE SEQUENCE [LARGE SCALE GENOMIC DNA]</scope>
    <source>
        <strain evidence="4 5">MDC 2473</strain>
    </source>
</reference>
<dbReference type="AlphaFoldDB" id="A0A2M8H6L1"/>
<dbReference type="SUPFAM" id="SSF54980">
    <property type="entry name" value="EF-G C-terminal domain-like"/>
    <property type="match status" value="1"/>
</dbReference>
<proteinExistence type="inferred from homology"/>
<dbReference type="SUPFAM" id="SSF54211">
    <property type="entry name" value="Ribosomal protein S5 domain 2-like"/>
    <property type="match status" value="1"/>
</dbReference>
<evidence type="ECO:0000313" key="4">
    <source>
        <dbReference type="EMBL" id="PJC92170.1"/>
    </source>
</evidence>
<sequence>MAADYAIPAASLELSEEIKKSRFITLLAHTPTVEEAKAWICEVKRQHPTARHHCWAFVAGAPQDSQAYGFSDDGEPSGTAGKPMLAQLMGSGIGEIAAVVVRYYGGVLLGTGGLVKAYGGGVGAALKQLETRVKRQQRPSLICCDYTDMGAVEALIAAHQGQLLTADYGQQVSLQIAWDTVIWTQVAQELTDRTHGRVSLRPLDG</sequence>
<dbReference type="RefSeq" id="WP_100860843.1">
    <property type="nucleotide sequence ID" value="NZ_PGCP01000028.1"/>
</dbReference>
<dbReference type="InterPro" id="IPR015796">
    <property type="entry name" value="Impact_YigZ-like"/>
</dbReference>
<dbReference type="NCBIfam" id="TIGR00257">
    <property type="entry name" value="IMPACT_YIGZ"/>
    <property type="match status" value="1"/>
</dbReference>
<feature type="domain" description="UPF0029" evidence="3">
    <location>
        <begin position="144"/>
        <end position="197"/>
    </location>
</feature>
<dbReference type="PROSITE" id="PS00910">
    <property type="entry name" value="UPF0029"/>
    <property type="match status" value="1"/>
</dbReference>
<evidence type="ECO:0000256" key="1">
    <source>
        <dbReference type="ARBA" id="ARBA00007665"/>
    </source>
</evidence>
<dbReference type="Proteomes" id="UP000232060">
    <property type="component" value="Unassembled WGS sequence"/>
</dbReference>
<dbReference type="GO" id="GO:0043168">
    <property type="term" value="F:anion binding"/>
    <property type="evidence" value="ECO:0007669"/>
    <property type="project" value="UniProtKB-ARBA"/>
</dbReference>
<dbReference type="GO" id="GO:0017111">
    <property type="term" value="F:ribonucleoside triphosphate phosphatase activity"/>
    <property type="evidence" value="ECO:0007669"/>
    <property type="project" value="UniProtKB-ARBA"/>
</dbReference>
<dbReference type="Pfam" id="PF01205">
    <property type="entry name" value="Impact_N"/>
    <property type="match status" value="1"/>
</dbReference>
<protein>
    <submittedName>
        <fullName evidence="4">YigZ family protein</fullName>
    </submittedName>
</protein>
<dbReference type="PANTHER" id="PTHR16301:SF20">
    <property type="entry name" value="IMPACT FAMILY MEMBER YIGZ"/>
    <property type="match status" value="1"/>
</dbReference>
<dbReference type="Pfam" id="PF09186">
    <property type="entry name" value="DUF1949"/>
    <property type="match status" value="1"/>
</dbReference>
<name>A0A2M8H6L1_9GAMM</name>
<dbReference type="InterPro" id="IPR023582">
    <property type="entry name" value="Impact"/>
</dbReference>
<dbReference type="EMBL" id="PGCP01000028">
    <property type="protein sequence ID" value="PJC92170.1"/>
    <property type="molecule type" value="Genomic_DNA"/>
</dbReference>
<organism evidence="4 5">
    <name type="scientific">Aeromonas lusitana</name>
    <dbReference type="NCBI Taxonomy" id="931529"/>
    <lineage>
        <taxon>Bacteria</taxon>
        <taxon>Pseudomonadati</taxon>
        <taxon>Pseudomonadota</taxon>
        <taxon>Gammaproteobacteria</taxon>
        <taxon>Aeromonadales</taxon>
        <taxon>Aeromonadaceae</taxon>
        <taxon>Aeromonas</taxon>
    </lineage>
</organism>
<dbReference type="InterPro" id="IPR001498">
    <property type="entry name" value="Impact_N"/>
</dbReference>
<dbReference type="Gene3D" id="3.30.70.240">
    <property type="match status" value="1"/>
</dbReference>
<feature type="domain" description="Impact N-terminal" evidence="2">
    <location>
        <begin position="19"/>
        <end position="125"/>
    </location>
</feature>
<evidence type="ECO:0000259" key="2">
    <source>
        <dbReference type="Pfam" id="PF01205"/>
    </source>
</evidence>
<dbReference type="InterPro" id="IPR020569">
    <property type="entry name" value="UPF0029_Impact_CS"/>
</dbReference>
<accession>A0A2M8H6L1</accession>
<dbReference type="PANTHER" id="PTHR16301">
    <property type="entry name" value="IMPACT-RELATED"/>
    <property type="match status" value="1"/>
</dbReference>
<evidence type="ECO:0000313" key="5">
    <source>
        <dbReference type="Proteomes" id="UP000232060"/>
    </source>
</evidence>
<comment type="similarity">
    <text evidence="1">Belongs to the IMPACT family.</text>
</comment>
<dbReference type="InterPro" id="IPR015269">
    <property type="entry name" value="UPF0029_Impact_C"/>
</dbReference>
<dbReference type="GO" id="GO:0006446">
    <property type="term" value="P:regulation of translational initiation"/>
    <property type="evidence" value="ECO:0007669"/>
    <property type="project" value="TreeGrafter"/>
</dbReference>
<dbReference type="OrthoDB" id="9813771at2"/>
<dbReference type="InterPro" id="IPR036956">
    <property type="entry name" value="Impact_N_sf"/>
</dbReference>
<keyword evidence="5" id="KW-1185">Reference proteome</keyword>
<dbReference type="InterPro" id="IPR035647">
    <property type="entry name" value="EFG_III/V"/>
</dbReference>
<gene>
    <name evidence="4" type="ORF">CUC44_15810</name>
</gene>
<evidence type="ECO:0000259" key="3">
    <source>
        <dbReference type="Pfam" id="PF09186"/>
    </source>
</evidence>
<dbReference type="GO" id="GO:0032561">
    <property type="term" value="F:guanyl ribonucleotide binding"/>
    <property type="evidence" value="ECO:0007669"/>
    <property type="project" value="UniProtKB-ARBA"/>
</dbReference>
<dbReference type="InterPro" id="IPR020568">
    <property type="entry name" value="Ribosomal_Su5_D2-typ_SF"/>
</dbReference>
<dbReference type="GO" id="GO:0005737">
    <property type="term" value="C:cytoplasm"/>
    <property type="evidence" value="ECO:0007669"/>
    <property type="project" value="TreeGrafter"/>
</dbReference>
<dbReference type="Gene3D" id="3.30.230.30">
    <property type="entry name" value="Impact, N-terminal domain"/>
    <property type="match status" value="1"/>
</dbReference>
<comment type="caution">
    <text evidence="4">The sequence shown here is derived from an EMBL/GenBank/DDBJ whole genome shotgun (WGS) entry which is preliminary data.</text>
</comment>